<comment type="similarity">
    <text evidence="2">Belongs to the ABC transporter superfamily.</text>
</comment>
<dbReference type="GO" id="GO:0005886">
    <property type="term" value="C:plasma membrane"/>
    <property type="evidence" value="ECO:0007669"/>
    <property type="project" value="UniProtKB-SubCell"/>
</dbReference>
<dbReference type="GO" id="GO:0005524">
    <property type="term" value="F:ATP binding"/>
    <property type="evidence" value="ECO:0007669"/>
    <property type="project" value="UniProtKB-KW"/>
</dbReference>
<dbReference type="Gene3D" id="3.40.50.300">
    <property type="entry name" value="P-loop containing nucleotide triphosphate hydrolases"/>
    <property type="match status" value="1"/>
</dbReference>
<dbReference type="GO" id="GO:0055085">
    <property type="term" value="P:transmembrane transport"/>
    <property type="evidence" value="ECO:0007669"/>
    <property type="project" value="UniProtKB-ARBA"/>
</dbReference>
<reference evidence="9 10" key="1">
    <citation type="submission" date="2019-03" db="EMBL/GenBank/DDBJ databases">
        <title>Genomic Encyclopedia of Type Strains, Phase IV (KMG-IV): sequencing the most valuable type-strain genomes for metagenomic binning, comparative biology and taxonomic classification.</title>
        <authorList>
            <person name="Goeker M."/>
        </authorList>
    </citation>
    <scope>NUCLEOTIDE SEQUENCE [LARGE SCALE GENOMIC DNA]</scope>
    <source>
        <strain evidence="9 10">DSM 24591</strain>
    </source>
</reference>
<feature type="domain" description="ABC transporter" evidence="8">
    <location>
        <begin position="3"/>
        <end position="252"/>
    </location>
</feature>
<dbReference type="EMBL" id="SMAJ01000016">
    <property type="protein sequence ID" value="TCT03083.1"/>
    <property type="molecule type" value="Genomic_DNA"/>
</dbReference>
<dbReference type="SMART" id="SM00382">
    <property type="entry name" value="AAA"/>
    <property type="match status" value="1"/>
</dbReference>
<accession>A0A4R3LRD8</accession>
<dbReference type="InterPro" id="IPR050388">
    <property type="entry name" value="ABC_Ni/Peptide_Import"/>
</dbReference>
<evidence type="ECO:0000256" key="7">
    <source>
        <dbReference type="ARBA" id="ARBA00023136"/>
    </source>
</evidence>
<evidence type="ECO:0000256" key="4">
    <source>
        <dbReference type="ARBA" id="ARBA00022475"/>
    </source>
</evidence>
<dbReference type="InterPro" id="IPR003439">
    <property type="entry name" value="ABC_transporter-like_ATP-bd"/>
</dbReference>
<gene>
    <name evidence="9" type="ORF">EDC26_11650</name>
</gene>
<dbReference type="InterPro" id="IPR027417">
    <property type="entry name" value="P-loop_NTPase"/>
</dbReference>
<organism evidence="9 10">
    <name type="scientific">Paralcaligenes ureilyticus</name>
    <dbReference type="NCBI Taxonomy" id="627131"/>
    <lineage>
        <taxon>Bacteria</taxon>
        <taxon>Pseudomonadati</taxon>
        <taxon>Pseudomonadota</taxon>
        <taxon>Betaproteobacteria</taxon>
        <taxon>Burkholderiales</taxon>
        <taxon>Alcaligenaceae</taxon>
        <taxon>Paralcaligenes</taxon>
    </lineage>
</organism>
<evidence type="ECO:0000259" key="8">
    <source>
        <dbReference type="PROSITE" id="PS50893"/>
    </source>
</evidence>
<dbReference type="InterPro" id="IPR013563">
    <property type="entry name" value="Oligopep_ABC_C"/>
</dbReference>
<dbReference type="AlphaFoldDB" id="A0A4R3LRD8"/>
<dbReference type="PROSITE" id="PS00211">
    <property type="entry name" value="ABC_TRANSPORTER_1"/>
    <property type="match status" value="1"/>
</dbReference>
<dbReference type="Pfam" id="PF00005">
    <property type="entry name" value="ABC_tran"/>
    <property type="match status" value="1"/>
</dbReference>
<keyword evidence="7" id="KW-0472">Membrane</keyword>
<evidence type="ECO:0000313" key="10">
    <source>
        <dbReference type="Proteomes" id="UP000295525"/>
    </source>
</evidence>
<dbReference type="PANTHER" id="PTHR43297:SF2">
    <property type="entry name" value="DIPEPTIDE TRANSPORT ATP-BINDING PROTEIN DPPD"/>
    <property type="match status" value="1"/>
</dbReference>
<name>A0A4R3LRD8_9BURK</name>
<dbReference type="Pfam" id="PF08352">
    <property type="entry name" value="oligo_HPY"/>
    <property type="match status" value="1"/>
</dbReference>
<dbReference type="OrthoDB" id="9809450at2"/>
<dbReference type="SUPFAM" id="SSF52540">
    <property type="entry name" value="P-loop containing nucleoside triphosphate hydrolases"/>
    <property type="match status" value="1"/>
</dbReference>
<dbReference type="GO" id="GO:0016887">
    <property type="term" value="F:ATP hydrolysis activity"/>
    <property type="evidence" value="ECO:0007669"/>
    <property type="project" value="InterPro"/>
</dbReference>
<keyword evidence="5" id="KW-0547">Nucleotide-binding</keyword>
<dbReference type="InterPro" id="IPR003593">
    <property type="entry name" value="AAA+_ATPase"/>
</dbReference>
<dbReference type="PROSITE" id="PS50893">
    <property type="entry name" value="ABC_TRANSPORTER_2"/>
    <property type="match status" value="1"/>
</dbReference>
<evidence type="ECO:0000256" key="5">
    <source>
        <dbReference type="ARBA" id="ARBA00022741"/>
    </source>
</evidence>
<dbReference type="Proteomes" id="UP000295525">
    <property type="component" value="Unassembled WGS sequence"/>
</dbReference>
<comment type="caution">
    <text evidence="9">The sequence shown here is derived from an EMBL/GenBank/DDBJ whole genome shotgun (WGS) entry which is preliminary data.</text>
</comment>
<dbReference type="InterPro" id="IPR017871">
    <property type="entry name" value="ABC_transporter-like_CS"/>
</dbReference>
<keyword evidence="3" id="KW-0813">Transport</keyword>
<dbReference type="FunFam" id="3.40.50.300:FF:000016">
    <property type="entry name" value="Oligopeptide ABC transporter ATP-binding component"/>
    <property type="match status" value="1"/>
</dbReference>
<comment type="subcellular location">
    <subcellularLocation>
        <location evidence="1">Cell inner membrane</location>
        <topology evidence="1">Peripheral membrane protein</topology>
    </subcellularLocation>
</comment>
<protein>
    <submittedName>
        <fullName evidence="9">Peptide/nickel transport system ATP-binding protein</fullName>
    </submittedName>
</protein>
<sequence length="334" mass="36713">MLLEARNLRVTYRSVHGDVRAVDGLDLAISESEVFGLVGESGCGKSTVVKALLRLLPPTARIDADVLRFREHDLLTMVPARFRREILMREIALVPQSAQNSLNPAQRVGAQIVEAIRAHSKVSTAKARGRVAELFDIVGLQSELMNRFPHQFSGGMRQRAMIAMALAFEPALLVMDEPTTGLDVLVQERLLGRIREIRQRIKSSILLITHDIGVIAETTDRVGVMYSGRMVESAPTTALFAASQHPYTLGLKNAFPSILELGRELISIPGSPPDLSDPPKGCGFGERCPFAIETCHARRPATIEVEPDHMSACIRTADIEYMRAAAAKKVTWQS</sequence>
<dbReference type="PANTHER" id="PTHR43297">
    <property type="entry name" value="OLIGOPEPTIDE TRANSPORT ATP-BINDING PROTEIN APPD"/>
    <property type="match status" value="1"/>
</dbReference>
<proteinExistence type="inferred from homology"/>
<keyword evidence="10" id="KW-1185">Reference proteome</keyword>
<dbReference type="NCBIfam" id="TIGR01727">
    <property type="entry name" value="oligo_HPY"/>
    <property type="match status" value="1"/>
</dbReference>
<keyword evidence="4" id="KW-1003">Cell membrane</keyword>
<evidence type="ECO:0000256" key="6">
    <source>
        <dbReference type="ARBA" id="ARBA00022840"/>
    </source>
</evidence>
<evidence type="ECO:0000256" key="1">
    <source>
        <dbReference type="ARBA" id="ARBA00004417"/>
    </source>
</evidence>
<evidence type="ECO:0000256" key="3">
    <source>
        <dbReference type="ARBA" id="ARBA00022448"/>
    </source>
</evidence>
<evidence type="ECO:0000313" key="9">
    <source>
        <dbReference type="EMBL" id="TCT03083.1"/>
    </source>
</evidence>
<evidence type="ECO:0000256" key="2">
    <source>
        <dbReference type="ARBA" id="ARBA00005417"/>
    </source>
</evidence>
<keyword evidence="6 9" id="KW-0067">ATP-binding</keyword>
<dbReference type="GO" id="GO:0015833">
    <property type="term" value="P:peptide transport"/>
    <property type="evidence" value="ECO:0007669"/>
    <property type="project" value="InterPro"/>
</dbReference>
<dbReference type="RefSeq" id="WP_132584661.1">
    <property type="nucleotide sequence ID" value="NZ_SMAJ01000016.1"/>
</dbReference>
<dbReference type="CDD" id="cd03257">
    <property type="entry name" value="ABC_NikE_OppD_transporters"/>
    <property type="match status" value="1"/>
</dbReference>